<dbReference type="EMBL" id="DF967972">
    <property type="protein sequence ID" value="GAP14475.1"/>
    <property type="molecule type" value="Genomic_DNA"/>
</dbReference>
<feature type="signal peptide" evidence="2">
    <location>
        <begin position="1"/>
        <end position="25"/>
    </location>
</feature>
<dbReference type="AlphaFoldDB" id="A0A0S7BKJ9"/>
<reference evidence="3" key="1">
    <citation type="submission" date="2015-07" db="EMBL/GenBank/DDBJ databases">
        <title>Draft Genome Sequences of Anaerolinea thermolimosa IMO-1, Bellilinea caldifistulae GOMI-1, Leptolinea tardivitalis YMTK-2, Levilinea saccharolytica KIBI-1,Longilinea arvoryzae KOME-1, Previously Described as Members of the Anaerolineaceae (Chloroflexi).</title>
        <authorList>
            <person name="Sekiguchi Y."/>
            <person name="Ohashi A."/>
            <person name="Matsuura N."/>
            <person name="Tourlousse M.D."/>
        </authorList>
    </citation>
    <scope>NUCLEOTIDE SEQUENCE [LARGE SCALE GENOMIC DNA]</scope>
    <source>
        <strain evidence="3">KOME-1</strain>
    </source>
</reference>
<keyword evidence="4" id="KW-1185">Reference proteome</keyword>
<name>A0A0S7BKJ9_9CHLR</name>
<keyword evidence="1" id="KW-0812">Transmembrane</keyword>
<evidence type="ECO:0000313" key="4">
    <source>
        <dbReference type="Proteomes" id="UP000055060"/>
    </source>
</evidence>
<dbReference type="Proteomes" id="UP000055060">
    <property type="component" value="Unassembled WGS sequence"/>
</dbReference>
<keyword evidence="1" id="KW-0472">Membrane</keyword>
<keyword evidence="1" id="KW-1133">Transmembrane helix</keyword>
<evidence type="ECO:0008006" key="5">
    <source>
        <dbReference type="Google" id="ProtNLM"/>
    </source>
</evidence>
<feature type="transmembrane region" description="Helical" evidence="1">
    <location>
        <begin position="259"/>
        <end position="280"/>
    </location>
</feature>
<feature type="chain" id="PRO_5006632999" description="DUF2207 domain-containing protein" evidence="2">
    <location>
        <begin position="26"/>
        <end position="582"/>
    </location>
</feature>
<gene>
    <name evidence="3" type="ORF">LARV_02245</name>
</gene>
<evidence type="ECO:0000256" key="1">
    <source>
        <dbReference type="SAM" id="Phobius"/>
    </source>
</evidence>
<dbReference type="STRING" id="360412.LARV_02245"/>
<sequence>MKRYRWWGILTALLLLVAMMQPVAAQSYYFQVPEQTVNFYIDADGTATVEYVFTFTNEPSGADMEFVDIGMPQDSQWSVNNATADLNGTAITKIAISDYIQNGVMIDLRPNAIKPGQTGKVGFRITGVKDVLFKADQQINGEDYASFNFQPNTFESGTVAGKTKMTVTLFLPPGLKQDEPRYYTPQSWPGTSDPNETGFDSTGGVYYRWYSADASTLDTYIFGGSFPSRLITDASAIRSKEQFNQAPVVSVSSDTMDNLLGIGCCVGFGALFIAIFYASIRGNQKRKLQYMPPKIALEGNGIKRGLTAVEAAILMEQPLDKVMTMILFSVLKKGAAEVVTKDPLKLRLSEPQPEDLRTYEVDFLKAMQLESNSEKRKAMQDVIVGLVKSVQTNMKGFSSKETVVYYKDIMKKAWEQVESAETPEVKVQKFDETMGWTMLDDQFNDRTQKTFGSGPIFVPAWWWRWEPSVHPTSFGGTSVATSGGSVSAPSVSSGHGGGTTISLPTLPGGSFAASVVGGIQSFSAGVVGDITGFTGGITSKTNPIPVSTGGTYRSTGGSGGHCACACACACAGCACACAGGGR</sequence>
<evidence type="ECO:0000313" key="3">
    <source>
        <dbReference type="EMBL" id="GAP14475.1"/>
    </source>
</evidence>
<proteinExistence type="predicted"/>
<protein>
    <recommendedName>
        <fullName evidence="5">DUF2207 domain-containing protein</fullName>
    </recommendedName>
</protein>
<dbReference type="RefSeq" id="WP_075073730.1">
    <property type="nucleotide sequence ID" value="NZ_DF967972.1"/>
</dbReference>
<keyword evidence="2" id="KW-0732">Signal</keyword>
<evidence type="ECO:0000256" key="2">
    <source>
        <dbReference type="SAM" id="SignalP"/>
    </source>
</evidence>
<accession>A0A0S7BKJ9</accession>
<organism evidence="3">
    <name type="scientific">Longilinea arvoryzae</name>
    <dbReference type="NCBI Taxonomy" id="360412"/>
    <lineage>
        <taxon>Bacteria</taxon>
        <taxon>Bacillati</taxon>
        <taxon>Chloroflexota</taxon>
        <taxon>Anaerolineae</taxon>
        <taxon>Anaerolineales</taxon>
        <taxon>Anaerolineaceae</taxon>
        <taxon>Longilinea</taxon>
    </lineage>
</organism>